<proteinExistence type="predicted"/>
<keyword evidence="3" id="KW-0804">Transcription</keyword>
<name>A0A7C5PGD1_9BACT</name>
<dbReference type="PROSITE" id="PS51063">
    <property type="entry name" value="HTH_CRP_2"/>
    <property type="match status" value="1"/>
</dbReference>
<feature type="domain" description="Cyclic nucleotide-binding" evidence="4">
    <location>
        <begin position="39"/>
        <end position="142"/>
    </location>
</feature>
<evidence type="ECO:0000256" key="1">
    <source>
        <dbReference type="ARBA" id="ARBA00023015"/>
    </source>
</evidence>
<dbReference type="PANTHER" id="PTHR24567:SF74">
    <property type="entry name" value="HTH-TYPE TRANSCRIPTIONAL REGULATOR ARCR"/>
    <property type="match status" value="1"/>
</dbReference>
<dbReference type="InterPro" id="IPR036390">
    <property type="entry name" value="WH_DNA-bd_sf"/>
</dbReference>
<dbReference type="InterPro" id="IPR018490">
    <property type="entry name" value="cNMP-bd_dom_sf"/>
</dbReference>
<dbReference type="EMBL" id="DRUY01000040">
    <property type="protein sequence ID" value="HHI65127.1"/>
    <property type="molecule type" value="Genomic_DNA"/>
</dbReference>
<protein>
    <submittedName>
        <fullName evidence="6">Crp/Fnr family transcriptional regulator</fullName>
    </submittedName>
</protein>
<reference evidence="6" key="1">
    <citation type="journal article" date="2020" name="mSystems">
        <title>Genome- and Community-Level Interaction Insights into Carbon Utilization and Element Cycling Functions of Hydrothermarchaeota in Hydrothermal Sediment.</title>
        <authorList>
            <person name="Zhou Z."/>
            <person name="Liu Y."/>
            <person name="Xu W."/>
            <person name="Pan J."/>
            <person name="Luo Z.H."/>
            <person name="Li M."/>
        </authorList>
    </citation>
    <scope>NUCLEOTIDE SEQUENCE [LARGE SCALE GENOMIC DNA]</scope>
    <source>
        <strain evidence="6">SpSt-1019</strain>
    </source>
</reference>
<organism evidence="6">
    <name type="scientific">Thermodesulfobium narugense</name>
    <dbReference type="NCBI Taxonomy" id="184064"/>
    <lineage>
        <taxon>Bacteria</taxon>
        <taxon>Pseudomonadati</taxon>
        <taxon>Thermodesulfobiota</taxon>
        <taxon>Thermodesulfobiia</taxon>
        <taxon>Thermodesulfobiales</taxon>
        <taxon>Thermodesulfobiaceae</taxon>
        <taxon>Thermodesulfobium</taxon>
    </lineage>
</organism>
<dbReference type="AlphaFoldDB" id="A0A7C5PGD1"/>
<evidence type="ECO:0000313" key="6">
    <source>
        <dbReference type="EMBL" id="HHI65127.1"/>
    </source>
</evidence>
<evidence type="ECO:0000259" key="5">
    <source>
        <dbReference type="PROSITE" id="PS51063"/>
    </source>
</evidence>
<evidence type="ECO:0000256" key="3">
    <source>
        <dbReference type="ARBA" id="ARBA00023163"/>
    </source>
</evidence>
<evidence type="ECO:0000256" key="2">
    <source>
        <dbReference type="ARBA" id="ARBA00023125"/>
    </source>
</evidence>
<dbReference type="InterPro" id="IPR036388">
    <property type="entry name" value="WH-like_DNA-bd_sf"/>
</dbReference>
<comment type="caution">
    <text evidence="6">The sequence shown here is derived from an EMBL/GenBank/DDBJ whole genome shotgun (WGS) entry which is preliminary data.</text>
</comment>
<dbReference type="SMART" id="SM00419">
    <property type="entry name" value="HTH_CRP"/>
    <property type="match status" value="1"/>
</dbReference>
<dbReference type="InterPro" id="IPR014710">
    <property type="entry name" value="RmlC-like_jellyroll"/>
</dbReference>
<keyword evidence="1" id="KW-0805">Transcription regulation</keyword>
<dbReference type="GO" id="GO:0005829">
    <property type="term" value="C:cytosol"/>
    <property type="evidence" value="ECO:0007669"/>
    <property type="project" value="TreeGrafter"/>
</dbReference>
<dbReference type="Gene3D" id="2.60.120.10">
    <property type="entry name" value="Jelly Rolls"/>
    <property type="match status" value="1"/>
</dbReference>
<sequence>MQIYIDLDQPLVINVKLIIKGNLSGEKTDMEEILKSCVLFKDLTDEDVKKILSISRKVELNQDEILFNEGSVALNFFIVLSGKLKIYKISLSGKEQILHIMTSGDIIAEAPMFAGLDYPANAQCIEKCSLLAIDREGFKRIIANNPNLTLNILSAISFRLRNFTLLIEALSLKEVSGRLASYLLYQKEIQKSSIIELPLTRTELSKYFGTTPETLSRIFTKFRNLNIISSNNKTVKIIDEEGLKKQAWGE</sequence>
<dbReference type="Pfam" id="PF13545">
    <property type="entry name" value="HTH_Crp_2"/>
    <property type="match status" value="1"/>
</dbReference>
<keyword evidence="2" id="KW-0238">DNA-binding</keyword>
<feature type="domain" description="HTH crp-type" evidence="5">
    <location>
        <begin position="173"/>
        <end position="241"/>
    </location>
</feature>
<dbReference type="PROSITE" id="PS50042">
    <property type="entry name" value="CNMP_BINDING_3"/>
    <property type="match status" value="1"/>
</dbReference>
<dbReference type="SUPFAM" id="SSF51206">
    <property type="entry name" value="cAMP-binding domain-like"/>
    <property type="match status" value="1"/>
</dbReference>
<dbReference type="PANTHER" id="PTHR24567">
    <property type="entry name" value="CRP FAMILY TRANSCRIPTIONAL REGULATORY PROTEIN"/>
    <property type="match status" value="1"/>
</dbReference>
<dbReference type="CDD" id="cd00038">
    <property type="entry name" value="CAP_ED"/>
    <property type="match status" value="1"/>
</dbReference>
<evidence type="ECO:0000259" key="4">
    <source>
        <dbReference type="PROSITE" id="PS50042"/>
    </source>
</evidence>
<dbReference type="PRINTS" id="PR00034">
    <property type="entry name" value="HTHCRP"/>
</dbReference>
<gene>
    <name evidence="6" type="ORF">ENL70_01085</name>
</gene>
<dbReference type="InterPro" id="IPR000595">
    <property type="entry name" value="cNMP-bd_dom"/>
</dbReference>
<dbReference type="SMART" id="SM00100">
    <property type="entry name" value="cNMP"/>
    <property type="match status" value="1"/>
</dbReference>
<dbReference type="GO" id="GO:0003677">
    <property type="term" value="F:DNA binding"/>
    <property type="evidence" value="ECO:0007669"/>
    <property type="project" value="UniProtKB-KW"/>
</dbReference>
<dbReference type="Gene3D" id="1.10.10.10">
    <property type="entry name" value="Winged helix-like DNA-binding domain superfamily/Winged helix DNA-binding domain"/>
    <property type="match status" value="1"/>
</dbReference>
<dbReference type="InterPro" id="IPR012318">
    <property type="entry name" value="HTH_CRP"/>
</dbReference>
<accession>A0A7C5PGD1</accession>
<dbReference type="Pfam" id="PF00027">
    <property type="entry name" value="cNMP_binding"/>
    <property type="match status" value="1"/>
</dbReference>
<dbReference type="SUPFAM" id="SSF46785">
    <property type="entry name" value="Winged helix' DNA-binding domain"/>
    <property type="match status" value="1"/>
</dbReference>
<dbReference type="GO" id="GO:0003700">
    <property type="term" value="F:DNA-binding transcription factor activity"/>
    <property type="evidence" value="ECO:0007669"/>
    <property type="project" value="TreeGrafter"/>
</dbReference>
<dbReference type="InterPro" id="IPR050397">
    <property type="entry name" value="Env_Response_Regulators"/>
</dbReference>